<keyword evidence="3 11" id="KW-0863">Zinc-finger</keyword>
<dbReference type="PANTHER" id="PTHR12683:SF13">
    <property type="entry name" value="CDK-ACTIVATING KINASE ASSEMBLY FACTOR MAT1"/>
    <property type="match status" value="1"/>
</dbReference>
<dbReference type="PIRSF" id="PIRSF003338">
    <property type="entry name" value="MAT1_metazoa"/>
    <property type="match status" value="1"/>
</dbReference>
<dbReference type="InterPro" id="IPR057657">
    <property type="entry name" value="MAT1_CAK-anch"/>
</dbReference>
<evidence type="ECO:0000313" key="15">
    <source>
        <dbReference type="Proteomes" id="UP001566132"/>
    </source>
</evidence>
<evidence type="ECO:0000313" key="14">
    <source>
        <dbReference type="EMBL" id="KAL1512840.1"/>
    </source>
</evidence>
<sequence>MDDFACPRCRTTKFQNPSLKMMVNVCGHGLCESCVDLLFLKGSGSCPDCKIPLRRNNFRVQLFEDASVEKEVDIRKRVLRDFNKKEEDFATLNEYNDYLEEIETIIYNLTNNIDVINTNKRIEQYKKDNRELIQKNKGRLGREEYELEELLEIEKQMNVARKHEILLEETETKKKRIKRKEALIDELMFSNSDAKNIVESFAQQAKEEEEEEINKPLPTKITKFSSGIEFGRQSQITFLPVPTDDGPLYCYTPVVFDPDGPSPPVNEEVVQNGFMNHIRCETEQERAGGFKTNIACLRALQESMMGLYHTSRKLIV</sequence>
<dbReference type="NCBIfam" id="TIGR00570">
    <property type="entry name" value="cdk7"/>
    <property type="match status" value="1"/>
</dbReference>
<dbReference type="EMBL" id="JBDJPC010000002">
    <property type="protein sequence ID" value="KAL1512840.1"/>
    <property type="molecule type" value="Genomic_DNA"/>
</dbReference>
<evidence type="ECO:0000259" key="13">
    <source>
        <dbReference type="PROSITE" id="PS50089"/>
    </source>
</evidence>
<evidence type="ECO:0000256" key="2">
    <source>
        <dbReference type="ARBA" id="ARBA00022723"/>
    </source>
</evidence>
<keyword evidence="2" id="KW-0479">Metal-binding</keyword>
<evidence type="ECO:0000256" key="9">
    <source>
        <dbReference type="ARBA" id="ARBA00083888"/>
    </source>
</evidence>
<dbReference type="PANTHER" id="PTHR12683">
    <property type="entry name" value="CDK-ACTIVATING KINASE ASSEMBLY FACTOR MAT1"/>
    <property type="match status" value="1"/>
</dbReference>
<dbReference type="SUPFAM" id="SSF57850">
    <property type="entry name" value="RING/U-box"/>
    <property type="match status" value="1"/>
</dbReference>
<keyword evidence="12" id="KW-0175">Coiled coil</keyword>
<gene>
    <name evidence="14" type="ORF">ABEB36_002358</name>
</gene>
<protein>
    <recommendedName>
        <fullName evidence="6 10">CDK-activating kinase assembly factor MAT1</fullName>
    </recommendedName>
    <alternativeName>
        <fullName evidence="9 10">CDK7/cyclin-H assembly factor</fullName>
    </alternativeName>
    <alternativeName>
        <fullName evidence="7 10">Menage a trois</fullName>
    </alternativeName>
    <alternativeName>
        <fullName evidence="8 10">RING finger protein MAT1</fullName>
    </alternativeName>
</protein>
<dbReference type="Pfam" id="PF25811">
    <property type="entry name" value="CAK-anch_MAT1"/>
    <property type="match status" value="1"/>
</dbReference>
<dbReference type="InterPro" id="IPR004575">
    <property type="entry name" value="MAT1/Tfb3"/>
</dbReference>
<name>A0ABD1F827_HYPHA</name>
<reference evidence="14 15" key="1">
    <citation type="submission" date="2024-05" db="EMBL/GenBank/DDBJ databases">
        <title>Genetic variation in Jamaican populations of the coffee berry borer (Hypothenemus hampei).</title>
        <authorList>
            <person name="Errbii M."/>
            <person name="Myrie A."/>
        </authorList>
    </citation>
    <scope>NUCLEOTIDE SEQUENCE [LARGE SCALE GENOMIC DNA]</scope>
    <source>
        <strain evidence="14">JA-Hopewell-2020-01-JO</strain>
        <tissue evidence="14">Whole body</tissue>
    </source>
</reference>
<keyword evidence="10" id="KW-0131">Cell cycle</keyword>
<dbReference type="InterPro" id="IPR015877">
    <property type="entry name" value="MAT1_centre"/>
</dbReference>
<keyword evidence="10" id="KW-0804">Transcription</keyword>
<dbReference type="SMART" id="SM00184">
    <property type="entry name" value="RING"/>
    <property type="match status" value="1"/>
</dbReference>
<keyword evidence="5 10" id="KW-0539">Nucleus</keyword>
<dbReference type="Proteomes" id="UP001566132">
    <property type="component" value="Unassembled WGS sequence"/>
</dbReference>
<feature type="coiled-coil region" evidence="12">
    <location>
        <begin position="115"/>
        <end position="211"/>
    </location>
</feature>
<dbReference type="GO" id="GO:0008270">
    <property type="term" value="F:zinc ion binding"/>
    <property type="evidence" value="ECO:0007669"/>
    <property type="project" value="UniProtKB-KW"/>
</dbReference>
<evidence type="ECO:0000256" key="4">
    <source>
        <dbReference type="ARBA" id="ARBA00022833"/>
    </source>
</evidence>
<dbReference type="PROSITE" id="PS00518">
    <property type="entry name" value="ZF_RING_1"/>
    <property type="match status" value="1"/>
</dbReference>
<evidence type="ECO:0000256" key="10">
    <source>
        <dbReference type="PIRNR" id="PIRNR003338"/>
    </source>
</evidence>
<dbReference type="InterPro" id="IPR001841">
    <property type="entry name" value="Znf_RING"/>
</dbReference>
<dbReference type="PROSITE" id="PS50089">
    <property type="entry name" value="ZF_RING_2"/>
    <property type="match status" value="1"/>
</dbReference>
<organism evidence="14 15">
    <name type="scientific">Hypothenemus hampei</name>
    <name type="common">Coffee berry borer</name>
    <dbReference type="NCBI Taxonomy" id="57062"/>
    <lineage>
        <taxon>Eukaryota</taxon>
        <taxon>Metazoa</taxon>
        <taxon>Ecdysozoa</taxon>
        <taxon>Arthropoda</taxon>
        <taxon>Hexapoda</taxon>
        <taxon>Insecta</taxon>
        <taxon>Pterygota</taxon>
        <taxon>Neoptera</taxon>
        <taxon>Endopterygota</taxon>
        <taxon>Coleoptera</taxon>
        <taxon>Polyphaga</taxon>
        <taxon>Cucujiformia</taxon>
        <taxon>Curculionidae</taxon>
        <taxon>Scolytinae</taxon>
        <taxon>Hypothenemus</taxon>
    </lineage>
</organism>
<evidence type="ECO:0000256" key="5">
    <source>
        <dbReference type="ARBA" id="ARBA00023242"/>
    </source>
</evidence>
<evidence type="ECO:0000256" key="11">
    <source>
        <dbReference type="PROSITE-ProRule" id="PRU00175"/>
    </source>
</evidence>
<evidence type="ECO:0000256" key="3">
    <source>
        <dbReference type="ARBA" id="ARBA00022771"/>
    </source>
</evidence>
<dbReference type="InterPro" id="IPR017907">
    <property type="entry name" value="Znf_RING_CS"/>
</dbReference>
<comment type="subcellular location">
    <subcellularLocation>
        <location evidence="1 10">Nucleus</location>
    </subcellularLocation>
</comment>
<evidence type="ECO:0000256" key="7">
    <source>
        <dbReference type="ARBA" id="ARBA00077380"/>
    </source>
</evidence>
<feature type="domain" description="RING-type" evidence="13">
    <location>
        <begin position="6"/>
        <end position="50"/>
    </location>
</feature>
<proteinExistence type="predicted"/>
<evidence type="ECO:0000256" key="6">
    <source>
        <dbReference type="ARBA" id="ARBA00074719"/>
    </source>
</evidence>
<evidence type="ECO:0000256" key="12">
    <source>
        <dbReference type="SAM" id="Coils"/>
    </source>
</evidence>
<dbReference type="GO" id="GO:0005675">
    <property type="term" value="C:transcription factor TFIIH holo complex"/>
    <property type="evidence" value="ECO:0007669"/>
    <property type="project" value="UniProtKB-UniRule"/>
</dbReference>
<keyword evidence="4" id="KW-0862">Zinc</keyword>
<dbReference type="CDD" id="cd16517">
    <property type="entry name" value="RING-HC_MAT1"/>
    <property type="match status" value="1"/>
</dbReference>
<keyword evidence="15" id="KW-1185">Reference proteome</keyword>
<dbReference type="GO" id="GO:0061575">
    <property type="term" value="F:cyclin-dependent protein serine/threonine kinase activator activity"/>
    <property type="evidence" value="ECO:0007669"/>
    <property type="project" value="UniProtKB-UniRule"/>
</dbReference>
<evidence type="ECO:0000256" key="8">
    <source>
        <dbReference type="ARBA" id="ARBA00077720"/>
    </source>
</evidence>
<dbReference type="InterPro" id="IPR013083">
    <property type="entry name" value="Znf_RING/FYVE/PHD"/>
</dbReference>
<dbReference type="AlphaFoldDB" id="A0ABD1F827"/>
<dbReference type="FunFam" id="3.30.40.10:FF:000037">
    <property type="entry name" value="Cdk-activating kinase assembly factor MAT1, centre"/>
    <property type="match status" value="1"/>
</dbReference>
<dbReference type="Pfam" id="PF17121">
    <property type="entry name" value="zf-C3HC4_5"/>
    <property type="match status" value="1"/>
</dbReference>
<keyword evidence="10" id="KW-0805">Transcription regulation</keyword>
<comment type="caution">
    <text evidence="14">The sequence shown here is derived from an EMBL/GenBank/DDBJ whole genome shotgun (WGS) entry which is preliminary data.</text>
</comment>
<accession>A0ABD1F827</accession>
<evidence type="ECO:0000256" key="1">
    <source>
        <dbReference type="ARBA" id="ARBA00004123"/>
    </source>
</evidence>
<dbReference type="Gene3D" id="3.30.40.10">
    <property type="entry name" value="Zinc/RING finger domain, C3HC4 (zinc finger)"/>
    <property type="match status" value="1"/>
</dbReference>
<comment type="subunit">
    <text evidence="10">Associates with CDK7 and cyclin H.</text>
</comment>
<comment type="function">
    <text evidence="10">Stabilizes the cyclin H-CDK7 complex to form a functional CDK-activating kinase (CAK) enzymatic complex.</text>
</comment>
<dbReference type="Pfam" id="PF06391">
    <property type="entry name" value="MAT1"/>
    <property type="match status" value="1"/>
</dbReference>